<reference evidence="2" key="1">
    <citation type="journal article" date="2020" name="Stud. Mycol.">
        <title>101 Dothideomycetes genomes: a test case for predicting lifestyles and emergence of pathogens.</title>
        <authorList>
            <person name="Haridas S."/>
            <person name="Albert R."/>
            <person name="Binder M."/>
            <person name="Bloem J."/>
            <person name="Labutti K."/>
            <person name="Salamov A."/>
            <person name="Andreopoulos B."/>
            <person name="Baker S."/>
            <person name="Barry K."/>
            <person name="Bills G."/>
            <person name="Bluhm B."/>
            <person name="Cannon C."/>
            <person name="Castanera R."/>
            <person name="Culley D."/>
            <person name="Daum C."/>
            <person name="Ezra D."/>
            <person name="Gonzalez J."/>
            <person name="Henrissat B."/>
            <person name="Kuo A."/>
            <person name="Liang C."/>
            <person name="Lipzen A."/>
            <person name="Lutzoni F."/>
            <person name="Magnuson J."/>
            <person name="Mondo S."/>
            <person name="Nolan M."/>
            <person name="Ohm R."/>
            <person name="Pangilinan J."/>
            <person name="Park H.-J."/>
            <person name="Ramirez L."/>
            <person name="Alfaro M."/>
            <person name="Sun H."/>
            <person name="Tritt A."/>
            <person name="Yoshinaga Y."/>
            <person name="Zwiers L.-H."/>
            <person name="Turgeon B."/>
            <person name="Goodwin S."/>
            <person name="Spatafora J."/>
            <person name="Crous P."/>
            <person name="Grigoriev I."/>
        </authorList>
    </citation>
    <scope>NUCLEOTIDE SEQUENCE</scope>
    <source>
        <strain evidence="2">CBS 123094</strain>
    </source>
</reference>
<keyword evidence="3" id="KW-1185">Reference proteome</keyword>
<dbReference type="EMBL" id="ML977610">
    <property type="protein sequence ID" value="KAF1997714.1"/>
    <property type="molecule type" value="Genomic_DNA"/>
</dbReference>
<evidence type="ECO:0000313" key="2">
    <source>
        <dbReference type="EMBL" id="KAF1997714.1"/>
    </source>
</evidence>
<dbReference type="Proteomes" id="UP000799779">
    <property type="component" value="Unassembled WGS sequence"/>
</dbReference>
<dbReference type="GO" id="GO:0004672">
    <property type="term" value="F:protein kinase activity"/>
    <property type="evidence" value="ECO:0007669"/>
    <property type="project" value="InterPro"/>
</dbReference>
<organism evidence="2 3">
    <name type="scientific">Amniculicola lignicola CBS 123094</name>
    <dbReference type="NCBI Taxonomy" id="1392246"/>
    <lineage>
        <taxon>Eukaryota</taxon>
        <taxon>Fungi</taxon>
        <taxon>Dikarya</taxon>
        <taxon>Ascomycota</taxon>
        <taxon>Pezizomycotina</taxon>
        <taxon>Dothideomycetes</taxon>
        <taxon>Pleosporomycetidae</taxon>
        <taxon>Pleosporales</taxon>
        <taxon>Amniculicolaceae</taxon>
        <taxon>Amniculicola</taxon>
    </lineage>
</organism>
<dbReference type="OrthoDB" id="1911848at2759"/>
<sequence length="305" mass="34358">MLAATRELMLLEWRPLPPEFENRERAITRLATISRLLQIRRPAAMRTLDCPGYVINREGRAALVYRFPSDSVREAPISLLQLLEDVEDNAKTPRDVHRPSLNDRYALALALAETVFRLHMSGWLHRCIGSHNVLFFPAEAGLASMLVRDGGLKRPFLTGFEFSREGEQDAATETVLEGVGVYRYRHPGCQGPFRAGFKKAYDLYGLGMTLLEVGLWKPFDRPPQYKSTISASENRDRILKKCLNGYLAHYTGNTFQAIVRTCLTGDFGCNASDDAALQQSVYDAVVEPLKWLVAGQSREPPQLTR</sequence>
<dbReference type="PANTHER" id="PTHR37542">
    <property type="entry name" value="HELO DOMAIN-CONTAINING PROTEIN-RELATED"/>
    <property type="match status" value="1"/>
</dbReference>
<evidence type="ECO:0000259" key="1">
    <source>
        <dbReference type="PROSITE" id="PS50011"/>
    </source>
</evidence>
<dbReference type="GO" id="GO:0005524">
    <property type="term" value="F:ATP binding"/>
    <property type="evidence" value="ECO:0007669"/>
    <property type="project" value="InterPro"/>
</dbReference>
<evidence type="ECO:0000313" key="3">
    <source>
        <dbReference type="Proteomes" id="UP000799779"/>
    </source>
</evidence>
<feature type="domain" description="Protein kinase" evidence="1">
    <location>
        <begin position="1"/>
        <end position="282"/>
    </location>
</feature>
<dbReference type="InterPro" id="IPR056002">
    <property type="entry name" value="DUF7580"/>
</dbReference>
<dbReference type="SUPFAM" id="SSF56112">
    <property type="entry name" value="Protein kinase-like (PK-like)"/>
    <property type="match status" value="1"/>
</dbReference>
<dbReference type="Pfam" id="PF24476">
    <property type="entry name" value="DUF7580"/>
    <property type="match status" value="1"/>
</dbReference>
<dbReference type="PANTHER" id="PTHR37542:SF3">
    <property type="entry name" value="PRION-INHIBITION AND PROPAGATION HELO DOMAIN-CONTAINING PROTEIN"/>
    <property type="match status" value="1"/>
</dbReference>
<dbReference type="InterPro" id="IPR000719">
    <property type="entry name" value="Prot_kinase_dom"/>
</dbReference>
<name>A0A6A5W9Z9_9PLEO</name>
<protein>
    <recommendedName>
        <fullName evidence="1">Protein kinase domain-containing protein</fullName>
    </recommendedName>
</protein>
<accession>A0A6A5W9Z9</accession>
<dbReference type="InterPro" id="IPR011009">
    <property type="entry name" value="Kinase-like_dom_sf"/>
</dbReference>
<dbReference type="PROSITE" id="PS50011">
    <property type="entry name" value="PROTEIN_KINASE_DOM"/>
    <property type="match status" value="1"/>
</dbReference>
<dbReference type="Gene3D" id="1.10.510.10">
    <property type="entry name" value="Transferase(Phosphotransferase) domain 1"/>
    <property type="match status" value="1"/>
</dbReference>
<gene>
    <name evidence="2" type="ORF">P154DRAFT_524585</name>
</gene>
<dbReference type="AlphaFoldDB" id="A0A6A5W9Z9"/>
<proteinExistence type="predicted"/>